<protein>
    <recommendedName>
        <fullName evidence="6">F-box domain-containing protein</fullName>
    </recommendedName>
</protein>
<gene>
    <name evidence="2" type="ORF">CB0940_10947</name>
    <name evidence="3" type="ORF">RHO25_012368</name>
</gene>
<feature type="region of interest" description="Disordered" evidence="1">
    <location>
        <begin position="1"/>
        <end position="36"/>
    </location>
</feature>
<reference evidence="3 5" key="2">
    <citation type="submission" date="2023-09" db="EMBL/GenBank/DDBJ databases">
        <title>Complete-Gapless Cercospora beticola genome.</title>
        <authorList>
            <person name="Wyatt N.A."/>
            <person name="Spanner R.E."/>
            <person name="Bolton M.D."/>
        </authorList>
    </citation>
    <scope>NUCLEOTIDE SEQUENCE [LARGE SCALE GENOMIC DNA]</scope>
    <source>
        <strain evidence="3">Cb09-40</strain>
    </source>
</reference>
<dbReference type="Proteomes" id="UP000230605">
    <property type="component" value="Chromosome 9"/>
</dbReference>
<evidence type="ECO:0008006" key="6">
    <source>
        <dbReference type="Google" id="ProtNLM"/>
    </source>
</evidence>
<evidence type="ECO:0000313" key="3">
    <source>
        <dbReference type="EMBL" id="WPB07707.1"/>
    </source>
</evidence>
<evidence type="ECO:0000313" key="5">
    <source>
        <dbReference type="Proteomes" id="UP001302367"/>
    </source>
</evidence>
<dbReference type="Proteomes" id="UP001302367">
    <property type="component" value="Chromosome 9"/>
</dbReference>
<accession>A0A2G5HDW0</accession>
<reference evidence="2 4" key="1">
    <citation type="submission" date="2015-10" db="EMBL/GenBank/DDBJ databases">
        <title>The cercosporin biosynthetic gene cluster was horizontally transferred to several fungal lineages and shown to be expanded in Cercospora beticola based on microsynteny with recipient genomes.</title>
        <authorList>
            <person name="De Jonge R."/>
            <person name="Ebert M.K."/>
            <person name="Suttle J.C."/>
            <person name="Jurick Ii W.M."/>
            <person name="Secor G.A."/>
            <person name="Thomma B.P."/>
            <person name="Van De Peer Y."/>
            <person name="Bolton M.D."/>
        </authorList>
    </citation>
    <scope>NUCLEOTIDE SEQUENCE [LARGE SCALE GENOMIC DNA]</scope>
    <source>
        <strain evidence="2 4">09-40</strain>
    </source>
</reference>
<keyword evidence="5" id="KW-1185">Reference proteome</keyword>
<dbReference type="EMBL" id="CP134192">
    <property type="protein sequence ID" value="WPB07707.1"/>
    <property type="molecule type" value="Genomic_DNA"/>
</dbReference>
<dbReference type="EMBL" id="LKMD01000107">
    <property type="protein sequence ID" value="PIA90727.1"/>
    <property type="molecule type" value="Genomic_DNA"/>
</dbReference>
<name>A0A2G5HDW0_CERBT</name>
<proteinExistence type="predicted"/>
<evidence type="ECO:0000313" key="4">
    <source>
        <dbReference type="Proteomes" id="UP000230605"/>
    </source>
</evidence>
<evidence type="ECO:0000256" key="1">
    <source>
        <dbReference type="SAM" id="MobiDB-lite"/>
    </source>
</evidence>
<organism evidence="2 4">
    <name type="scientific">Cercospora beticola</name>
    <name type="common">Sugarbeet leaf spot fungus</name>
    <dbReference type="NCBI Taxonomy" id="122368"/>
    <lineage>
        <taxon>Eukaryota</taxon>
        <taxon>Fungi</taxon>
        <taxon>Dikarya</taxon>
        <taxon>Ascomycota</taxon>
        <taxon>Pezizomycotina</taxon>
        <taxon>Dothideomycetes</taxon>
        <taxon>Dothideomycetidae</taxon>
        <taxon>Mycosphaerellales</taxon>
        <taxon>Mycosphaerellaceae</taxon>
        <taxon>Cercospora</taxon>
    </lineage>
</organism>
<sequence>MTSKGLLRVQRQSQDRDLQAPKYKSPNYKKTQEVMPPTTLMSLSDELLAHLCSYAMTHQPPPPITKTTSYLQHPPPGLISEQISKTLRGLLTPFRCCSRLYRIAKHQFLESNIILLHLSDIRGSASRLEFTSGTSQMIMTGNPETLLRNLVHVELVVSISDMRAPFSQPFASRTSGKLWKSGSDVLSLNREAQNLKRLAVLCPNLRTLHVCLKVDEWVLYGKGPELKRKTQEEVEAGNANDAGSRYLRLAELVVELAREVEVKFVTVSFNHWRSSAEAVDVREKSPEEVLDACIGSSLHETWFGPIARIG</sequence>
<evidence type="ECO:0000313" key="2">
    <source>
        <dbReference type="EMBL" id="PIA90727.1"/>
    </source>
</evidence>
<dbReference type="AlphaFoldDB" id="A0A2G5HDW0"/>
<dbReference type="OrthoDB" id="3626988at2759"/>